<dbReference type="OrthoDB" id="1936739at2759"/>
<comment type="caution">
    <text evidence="2">The sequence shown here is derived from an EMBL/GenBank/DDBJ whole genome shotgun (WGS) entry which is preliminary data.</text>
</comment>
<proteinExistence type="predicted"/>
<dbReference type="InterPro" id="IPR019557">
    <property type="entry name" value="AminoTfrase-like_pln_mobile"/>
</dbReference>
<dbReference type="Pfam" id="PF10536">
    <property type="entry name" value="PMD"/>
    <property type="match status" value="1"/>
</dbReference>
<gene>
    <name evidence="2" type="ORF">J1N35_008201</name>
</gene>
<dbReference type="PANTHER" id="PTHR46033:SF8">
    <property type="entry name" value="PROTEIN MAINTENANCE OF MERISTEMS-LIKE"/>
    <property type="match status" value="1"/>
</dbReference>
<evidence type="ECO:0000259" key="1">
    <source>
        <dbReference type="Pfam" id="PF10536"/>
    </source>
</evidence>
<dbReference type="PANTHER" id="PTHR46033">
    <property type="entry name" value="PROTEIN MAIN-LIKE 2"/>
    <property type="match status" value="1"/>
</dbReference>
<sequence length="174" mass="20337">MPCLQLARFGDVALIWRFDLRDLVEQWWSETQTFIMSCKECTITLEDVAMQLGLRVEGDGSKIHLKYLPLLENFHCAGTYSWGSTVLVILYRDLCRATKHRFLWMSYFALNVAILIPQWVHAKAYVWCINMLVFNFSTIEWYNADRVMRSFVPVNPQQFTNVHSKSMRGKDGAD</sequence>
<name>A0A9D4AG91_9ROSI</name>
<protein>
    <recommendedName>
        <fullName evidence="1">Aminotransferase-like plant mobile domain-containing protein</fullName>
    </recommendedName>
</protein>
<feature type="domain" description="Aminotransferase-like plant mobile" evidence="1">
    <location>
        <begin position="22"/>
        <end position="59"/>
    </location>
</feature>
<dbReference type="InterPro" id="IPR044824">
    <property type="entry name" value="MAIN-like"/>
</dbReference>
<accession>A0A9D4AG91</accession>
<dbReference type="Proteomes" id="UP000828251">
    <property type="component" value="Unassembled WGS sequence"/>
</dbReference>
<dbReference type="GO" id="GO:0010073">
    <property type="term" value="P:meristem maintenance"/>
    <property type="evidence" value="ECO:0007669"/>
    <property type="project" value="InterPro"/>
</dbReference>
<dbReference type="AlphaFoldDB" id="A0A9D4AG91"/>
<reference evidence="2 3" key="1">
    <citation type="journal article" date="2021" name="Plant Biotechnol. J.">
        <title>Multi-omics assisted identification of the key and species-specific regulatory components of drought-tolerant mechanisms in Gossypium stocksii.</title>
        <authorList>
            <person name="Yu D."/>
            <person name="Ke L."/>
            <person name="Zhang D."/>
            <person name="Wu Y."/>
            <person name="Sun Y."/>
            <person name="Mei J."/>
            <person name="Sun J."/>
            <person name="Sun Y."/>
        </authorList>
    </citation>
    <scope>NUCLEOTIDE SEQUENCE [LARGE SCALE GENOMIC DNA]</scope>
    <source>
        <strain evidence="3">cv. E1</strain>
        <tissue evidence="2">Leaf</tissue>
    </source>
</reference>
<evidence type="ECO:0000313" key="3">
    <source>
        <dbReference type="Proteomes" id="UP000828251"/>
    </source>
</evidence>
<keyword evidence="3" id="KW-1185">Reference proteome</keyword>
<dbReference type="EMBL" id="JAIQCV010000003">
    <property type="protein sequence ID" value="KAH1114823.1"/>
    <property type="molecule type" value="Genomic_DNA"/>
</dbReference>
<organism evidence="2 3">
    <name type="scientific">Gossypium stocksii</name>
    <dbReference type="NCBI Taxonomy" id="47602"/>
    <lineage>
        <taxon>Eukaryota</taxon>
        <taxon>Viridiplantae</taxon>
        <taxon>Streptophyta</taxon>
        <taxon>Embryophyta</taxon>
        <taxon>Tracheophyta</taxon>
        <taxon>Spermatophyta</taxon>
        <taxon>Magnoliopsida</taxon>
        <taxon>eudicotyledons</taxon>
        <taxon>Gunneridae</taxon>
        <taxon>Pentapetalae</taxon>
        <taxon>rosids</taxon>
        <taxon>malvids</taxon>
        <taxon>Malvales</taxon>
        <taxon>Malvaceae</taxon>
        <taxon>Malvoideae</taxon>
        <taxon>Gossypium</taxon>
    </lineage>
</organism>
<evidence type="ECO:0000313" key="2">
    <source>
        <dbReference type="EMBL" id="KAH1114823.1"/>
    </source>
</evidence>